<sequence length="52" mass="5306">KKFNSPAGVGVAVVQKSSSGEWTVETAGYGITKIDGTKVTGDTLFSIGSNSK</sequence>
<dbReference type="EMBL" id="JARKIB010000318">
    <property type="protein sequence ID" value="KAJ7714870.1"/>
    <property type="molecule type" value="Genomic_DNA"/>
</dbReference>
<comment type="caution">
    <text evidence="1">The sequence shown here is derived from an EMBL/GenBank/DDBJ whole genome shotgun (WGS) entry which is preliminary data.</text>
</comment>
<keyword evidence="3" id="KW-1185">Reference proteome</keyword>
<protein>
    <submittedName>
        <fullName evidence="1">Uncharacterized protein</fullName>
    </submittedName>
</protein>
<organism evidence="1 3">
    <name type="scientific">Mycena metata</name>
    <dbReference type="NCBI Taxonomy" id="1033252"/>
    <lineage>
        <taxon>Eukaryota</taxon>
        <taxon>Fungi</taxon>
        <taxon>Dikarya</taxon>
        <taxon>Basidiomycota</taxon>
        <taxon>Agaricomycotina</taxon>
        <taxon>Agaricomycetes</taxon>
        <taxon>Agaricomycetidae</taxon>
        <taxon>Agaricales</taxon>
        <taxon>Marasmiineae</taxon>
        <taxon>Mycenaceae</taxon>
        <taxon>Mycena</taxon>
    </lineage>
</organism>
<name>A0AAD7H878_9AGAR</name>
<gene>
    <name evidence="1" type="ORF">B0H16DRAFT_1267274</name>
    <name evidence="2" type="ORF">B0H16DRAFT_1271056</name>
</gene>
<dbReference type="Gene3D" id="3.40.710.10">
    <property type="entry name" value="DD-peptidase/beta-lactamase superfamily"/>
    <property type="match status" value="1"/>
</dbReference>
<evidence type="ECO:0000313" key="3">
    <source>
        <dbReference type="Proteomes" id="UP001215598"/>
    </source>
</evidence>
<feature type="non-terminal residue" evidence="1">
    <location>
        <position position="1"/>
    </location>
</feature>
<evidence type="ECO:0000313" key="2">
    <source>
        <dbReference type="EMBL" id="KAJ7714874.1"/>
    </source>
</evidence>
<proteinExistence type="predicted"/>
<evidence type="ECO:0000313" key="1">
    <source>
        <dbReference type="EMBL" id="KAJ7714870.1"/>
    </source>
</evidence>
<dbReference type="Proteomes" id="UP001215598">
    <property type="component" value="Unassembled WGS sequence"/>
</dbReference>
<dbReference type="InterPro" id="IPR012338">
    <property type="entry name" value="Beta-lactam/transpept-like"/>
</dbReference>
<feature type="non-terminal residue" evidence="1">
    <location>
        <position position="52"/>
    </location>
</feature>
<reference evidence="1" key="1">
    <citation type="submission" date="2023-03" db="EMBL/GenBank/DDBJ databases">
        <title>Massive genome expansion in bonnet fungi (Mycena s.s.) driven by repeated elements and novel gene families across ecological guilds.</title>
        <authorList>
            <consortium name="Lawrence Berkeley National Laboratory"/>
            <person name="Harder C.B."/>
            <person name="Miyauchi S."/>
            <person name="Viragh M."/>
            <person name="Kuo A."/>
            <person name="Thoen E."/>
            <person name="Andreopoulos B."/>
            <person name="Lu D."/>
            <person name="Skrede I."/>
            <person name="Drula E."/>
            <person name="Henrissat B."/>
            <person name="Morin E."/>
            <person name="Kohler A."/>
            <person name="Barry K."/>
            <person name="LaButti K."/>
            <person name="Morin E."/>
            <person name="Salamov A."/>
            <person name="Lipzen A."/>
            <person name="Mereny Z."/>
            <person name="Hegedus B."/>
            <person name="Baldrian P."/>
            <person name="Stursova M."/>
            <person name="Weitz H."/>
            <person name="Taylor A."/>
            <person name="Grigoriev I.V."/>
            <person name="Nagy L.G."/>
            <person name="Martin F."/>
            <person name="Kauserud H."/>
        </authorList>
    </citation>
    <scope>NUCLEOTIDE SEQUENCE</scope>
    <source>
        <strain evidence="1">CBHHK182m</strain>
    </source>
</reference>
<dbReference type="AlphaFoldDB" id="A0AAD7H878"/>
<dbReference type="EMBL" id="JARKIB010000318">
    <property type="protein sequence ID" value="KAJ7714874.1"/>
    <property type="molecule type" value="Genomic_DNA"/>
</dbReference>
<accession>A0AAD7H878</accession>